<keyword evidence="3" id="KW-1185">Reference proteome</keyword>
<comment type="caution">
    <text evidence="2">The sequence shown here is derived from an EMBL/GenBank/DDBJ whole genome shotgun (WGS) entry which is preliminary data.</text>
</comment>
<organism evidence="2 3">
    <name type="scientific">Penicillium cf. viridicatum</name>
    <dbReference type="NCBI Taxonomy" id="2972119"/>
    <lineage>
        <taxon>Eukaryota</taxon>
        <taxon>Fungi</taxon>
        <taxon>Dikarya</taxon>
        <taxon>Ascomycota</taxon>
        <taxon>Pezizomycotina</taxon>
        <taxon>Eurotiomycetes</taxon>
        <taxon>Eurotiomycetidae</taxon>
        <taxon>Eurotiales</taxon>
        <taxon>Aspergillaceae</taxon>
        <taxon>Penicillium</taxon>
    </lineage>
</organism>
<evidence type="ECO:0000313" key="2">
    <source>
        <dbReference type="EMBL" id="KAJ5202890.1"/>
    </source>
</evidence>
<dbReference type="AlphaFoldDB" id="A0A9W9MK98"/>
<reference evidence="2" key="1">
    <citation type="submission" date="2022-11" db="EMBL/GenBank/DDBJ databases">
        <authorList>
            <person name="Petersen C."/>
        </authorList>
    </citation>
    <scope>NUCLEOTIDE SEQUENCE</scope>
    <source>
        <strain evidence="2">IBT 20477</strain>
    </source>
</reference>
<evidence type="ECO:0000313" key="3">
    <source>
        <dbReference type="Proteomes" id="UP001150942"/>
    </source>
</evidence>
<feature type="region of interest" description="Disordered" evidence="1">
    <location>
        <begin position="52"/>
        <end position="78"/>
    </location>
</feature>
<proteinExistence type="predicted"/>
<protein>
    <submittedName>
        <fullName evidence="2">Uncharacterized protein</fullName>
    </submittedName>
</protein>
<evidence type="ECO:0000256" key="1">
    <source>
        <dbReference type="SAM" id="MobiDB-lite"/>
    </source>
</evidence>
<name>A0A9W9MK98_9EURO</name>
<dbReference type="Proteomes" id="UP001150942">
    <property type="component" value="Unassembled WGS sequence"/>
</dbReference>
<feature type="region of interest" description="Disordered" evidence="1">
    <location>
        <begin position="1"/>
        <end position="31"/>
    </location>
</feature>
<gene>
    <name evidence="2" type="ORF">N7449_004969</name>
</gene>
<dbReference type="EMBL" id="JAPQKQ010000003">
    <property type="protein sequence ID" value="KAJ5202890.1"/>
    <property type="molecule type" value="Genomic_DNA"/>
</dbReference>
<sequence>MLYPGSPHSPAVASRSRAGCTGQVHKTAKARDEPTCDKKLYSVIGRPLRADSKRLRRSVSEDGEGGEDAMAHQPLGLV</sequence>
<reference evidence="2" key="2">
    <citation type="journal article" date="2023" name="IMA Fungus">
        <title>Comparative genomic study of the Penicillium genus elucidates a diverse pangenome and 15 lateral gene transfer events.</title>
        <authorList>
            <person name="Petersen C."/>
            <person name="Sorensen T."/>
            <person name="Nielsen M.R."/>
            <person name="Sondergaard T.E."/>
            <person name="Sorensen J.L."/>
            <person name="Fitzpatrick D.A."/>
            <person name="Frisvad J.C."/>
            <person name="Nielsen K.L."/>
        </authorList>
    </citation>
    <scope>NUCLEOTIDE SEQUENCE</scope>
    <source>
        <strain evidence="2">IBT 20477</strain>
    </source>
</reference>
<accession>A0A9W9MK98</accession>